<organism evidence="1 2">
    <name type="scientific">Larimichthys crocea</name>
    <name type="common">Large yellow croaker</name>
    <name type="synonym">Pseudosciaena crocea</name>
    <dbReference type="NCBI Taxonomy" id="215358"/>
    <lineage>
        <taxon>Eukaryota</taxon>
        <taxon>Metazoa</taxon>
        <taxon>Chordata</taxon>
        <taxon>Craniata</taxon>
        <taxon>Vertebrata</taxon>
        <taxon>Euteleostomi</taxon>
        <taxon>Actinopterygii</taxon>
        <taxon>Neopterygii</taxon>
        <taxon>Teleostei</taxon>
        <taxon>Neoteleostei</taxon>
        <taxon>Acanthomorphata</taxon>
        <taxon>Eupercaria</taxon>
        <taxon>Sciaenidae</taxon>
        <taxon>Larimichthys</taxon>
    </lineage>
</organism>
<dbReference type="EMBL" id="CM011675">
    <property type="protein sequence ID" value="TMS21884.1"/>
    <property type="molecule type" value="Genomic_DNA"/>
</dbReference>
<comment type="caution">
    <text evidence="1">The sequence shown here is derived from an EMBL/GenBank/DDBJ whole genome shotgun (WGS) entry which is preliminary data.</text>
</comment>
<evidence type="ECO:0000313" key="1">
    <source>
        <dbReference type="EMBL" id="TMS21884.1"/>
    </source>
</evidence>
<proteinExistence type="predicted"/>
<dbReference type="Proteomes" id="UP000793456">
    <property type="component" value="Chromosome II"/>
</dbReference>
<reference evidence="1" key="1">
    <citation type="submission" date="2018-11" db="EMBL/GenBank/DDBJ databases">
        <title>The sequence and de novo assembly of Larimichthys crocea genome using PacBio and Hi-C technologies.</title>
        <authorList>
            <person name="Xu P."/>
            <person name="Chen B."/>
            <person name="Zhou Z."/>
            <person name="Ke Q."/>
            <person name="Wu Y."/>
            <person name="Bai H."/>
            <person name="Pu F."/>
        </authorList>
    </citation>
    <scope>NUCLEOTIDE SEQUENCE</scope>
    <source>
        <tissue evidence="1">Muscle</tissue>
    </source>
</reference>
<accession>A0ACD3RQY2</accession>
<protein>
    <submittedName>
        <fullName evidence="1">Uncharacterized protein</fullName>
    </submittedName>
</protein>
<name>A0ACD3RQY2_LARCR</name>
<keyword evidence="2" id="KW-1185">Reference proteome</keyword>
<gene>
    <name evidence="1" type="ORF">E3U43_012149</name>
</gene>
<sequence>MDEFTSRVSSGRLTAVPPVLARMERWCVSRCLALLCPVSIHPLSMESAVLSVSIMKMAGPHGLSGPTVRSPVDVEGIKGDDPAMASSHPVLARRSKPAAA</sequence>
<evidence type="ECO:0000313" key="2">
    <source>
        <dbReference type="Proteomes" id="UP000793456"/>
    </source>
</evidence>